<feature type="compositionally biased region" description="Basic and acidic residues" evidence="1">
    <location>
        <begin position="136"/>
        <end position="160"/>
    </location>
</feature>
<gene>
    <name evidence="3" type="ORF">FF100_23525</name>
</gene>
<dbReference type="AlphaFoldDB" id="A0A5C4LCG9"/>
<comment type="caution">
    <text evidence="3">The sequence shown here is derived from an EMBL/GenBank/DDBJ whole genome shotgun (WGS) entry which is preliminary data.</text>
</comment>
<feature type="region of interest" description="Disordered" evidence="1">
    <location>
        <begin position="134"/>
        <end position="160"/>
    </location>
</feature>
<protein>
    <submittedName>
        <fullName evidence="3">Phasin family protein</fullName>
    </submittedName>
</protein>
<dbReference type="SUPFAM" id="SSF47857">
    <property type="entry name" value="Apolipophorin-III"/>
    <property type="match status" value="1"/>
</dbReference>
<proteinExistence type="predicted"/>
<evidence type="ECO:0000256" key="1">
    <source>
        <dbReference type="SAM" id="MobiDB-lite"/>
    </source>
</evidence>
<name>A0A5C4LCG9_9HYPH</name>
<dbReference type="RefSeq" id="WP_139038197.1">
    <property type="nucleotide sequence ID" value="NZ_VDDA01000013.1"/>
</dbReference>
<dbReference type="EMBL" id="VDDA01000013">
    <property type="protein sequence ID" value="TNC10256.1"/>
    <property type="molecule type" value="Genomic_DNA"/>
</dbReference>
<dbReference type="OrthoDB" id="7678100at2"/>
<organism evidence="3 4">
    <name type="scientific">Methylobacterium terricola</name>
    <dbReference type="NCBI Taxonomy" id="2583531"/>
    <lineage>
        <taxon>Bacteria</taxon>
        <taxon>Pseudomonadati</taxon>
        <taxon>Pseudomonadota</taxon>
        <taxon>Alphaproteobacteria</taxon>
        <taxon>Hyphomicrobiales</taxon>
        <taxon>Methylobacteriaceae</taxon>
        <taxon>Methylobacterium</taxon>
    </lineage>
</organism>
<evidence type="ECO:0000259" key="2">
    <source>
        <dbReference type="Pfam" id="PF09361"/>
    </source>
</evidence>
<dbReference type="InterPro" id="IPR018968">
    <property type="entry name" value="Phasin"/>
</dbReference>
<dbReference type="Proteomes" id="UP000305267">
    <property type="component" value="Unassembled WGS sequence"/>
</dbReference>
<keyword evidence="4" id="KW-1185">Reference proteome</keyword>
<reference evidence="3 4" key="1">
    <citation type="submission" date="2019-06" db="EMBL/GenBank/DDBJ databases">
        <title>Genome of Methylobacterium sp. 17Sr1-39.</title>
        <authorList>
            <person name="Seo T."/>
        </authorList>
    </citation>
    <scope>NUCLEOTIDE SEQUENCE [LARGE SCALE GENOMIC DNA]</scope>
    <source>
        <strain evidence="3 4">17Sr1-39</strain>
    </source>
</reference>
<sequence length="160" mass="17517">MNQNISQQVEKQAEAAQKFGKDGMDAMLRSFGTLSKASQAIAVEATDFAKQSFEHGTATLEKLAGVRSLDKAVEIQTEYMKASYERAVAQSQKMSELYQNLAKEMAKPFEGFVSQAQQQAAKFQDQAFKAQGRAFEQAKDGMNKAQDEAGKAFDAARDAA</sequence>
<evidence type="ECO:0000313" key="3">
    <source>
        <dbReference type="EMBL" id="TNC10256.1"/>
    </source>
</evidence>
<dbReference type="Pfam" id="PF09361">
    <property type="entry name" value="Phasin_2"/>
    <property type="match status" value="1"/>
</dbReference>
<evidence type="ECO:0000313" key="4">
    <source>
        <dbReference type="Proteomes" id="UP000305267"/>
    </source>
</evidence>
<feature type="domain" description="Phasin" evidence="2">
    <location>
        <begin position="15"/>
        <end position="110"/>
    </location>
</feature>
<accession>A0A5C4LCG9</accession>